<keyword evidence="2" id="KW-0378">Hydrolase</keyword>
<dbReference type="InterPro" id="IPR013785">
    <property type="entry name" value="Aldolase_TIM"/>
</dbReference>
<dbReference type="EMBL" id="JAATVY010000010">
    <property type="protein sequence ID" value="NJC71152.1"/>
    <property type="molecule type" value="Genomic_DNA"/>
</dbReference>
<dbReference type="PANTHER" id="PTHR35882:SF2">
    <property type="entry name" value="PELA"/>
    <property type="match status" value="1"/>
</dbReference>
<proteinExistence type="predicted"/>
<dbReference type="Pfam" id="PF03537">
    <property type="entry name" value="Glyco_hydro_114"/>
    <property type="match status" value="1"/>
</dbReference>
<sequence>MPRLQRHRYAPCTARSARLRYRGLAPLVALLTLAACTPLRITPPPSASPSASPSGPPALTGWVYQLQSYPDGKLDALAKAPQHLAVIDLARDGGSEYFTATEVAALRASGKKVLAYFQIGAVEDSRPEYALLRQDANDVVLNHVTDWPEDYYVRYWDERWWKRVIAPRVDQALKAGFDGVYLDTPTAYEAIDLSGVREQTREGLGRAMVELVRRISEYAKRQRAGFWVVPQNSPELQSYPGYTAAIDGIGVQELFFLDTDKPCDQGWCGGNLQQVRALQKAGKVVLAVDYATRAENVRAACDHYRRERFAGYVTGRDLDRASPPCP</sequence>
<dbReference type="GO" id="GO:0016787">
    <property type="term" value="F:hydrolase activity"/>
    <property type="evidence" value="ECO:0007669"/>
    <property type="project" value="UniProtKB-KW"/>
</dbReference>
<feature type="domain" description="Glycoside-hydrolase family GH114 TIM-barrel" evidence="1">
    <location>
        <begin position="62"/>
        <end position="320"/>
    </location>
</feature>
<dbReference type="PRINTS" id="PR01545">
    <property type="entry name" value="THEMAYE10DUF"/>
</dbReference>
<comment type="caution">
    <text evidence="2">The sequence shown here is derived from an EMBL/GenBank/DDBJ whole genome shotgun (WGS) entry which is preliminary data.</text>
</comment>
<evidence type="ECO:0000259" key="1">
    <source>
        <dbReference type="Pfam" id="PF03537"/>
    </source>
</evidence>
<dbReference type="InterPro" id="IPR017853">
    <property type="entry name" value="GH"/>
</dbReference>
<dbReference type="Proteomes" id="UP000722989">
    <property type="component" value="Unassembled WGS sequence"/>
</dbReference>
<evidence type="ECO:0000313" key="3">
    <source>
        <dbReference type="Proteomes" id="UP000722989"/>
    </source>
</evidence>
<accession>A0ABX0XZ28</accession>
<reference evidence="2 3" key="1">
    <citation type="submission" date="2020-03" db="EMBL/GenBank/DDBJ databases">
        <title>WGS of the type strain of Planosporangium spp.</title>
        <authorList>
            <person name="Thawai C."/>
        </authorList>
    </citation>
    <scope>NUCLEOTIDE SEQUENCE [LARGE SCALE GENOMIC DNA]</scope>
    <source>
        <strain evidence="2 3">TBRC 5610</strain>
    </source>
</reference>
<dbReference type="Gene3D" id="3.20.20.70">
    <property type="entry name" value="Aldolase class I"/>
    <property type="match status" value="1"/>
</dbReference>
<dbReference type="InterPro" id="IPR016062">
    <property type="entry name" value="TM1410-rel"/>
</dbReference>
<dbReference type="PANTHER" id="PTHR35882">
    <property type="entry name" value="PELA"/>
    <property type="match status" value="1"/>
</dbReference>
<protein>
    <submittedName>
        <fullName evidence="2">Glycoside hydrolase</fullName>
    </submittedName>
</protein>
<gene>
    <name evidence="2" type="ORF">HC031_15735</name>
</gene>
<organism evidence="2 3">
    <name type="scientific">Planosporangium thailandense</name>
    <dbReference type="NCBI Taxonomy" id="765197"/>
    <lineage>
        <taxon>Bacteria</taxon>
        <taxon>Bacillati</taxon>
        <taxon>Actinomycetota</taxon>
        <taxon>Actinomycetes</taxon>
        <taxon>Micromonosporales</taxon>
        <taxon>Micromonosporaceae</taxon>
        <taxon>Planosporangium</taxon>
    </lineage>
</organism>
<evidence type="ECO:0000313" key="2">
    <source>
        <dbReference type="EMBL" id="NJC71152.1"/>
    </source>
</evidence>
<dbReference type="InterPro" id="IPR004352">
    <property type="entry name" value="GH114_TIM-barrel"/>
</dbReference>
<dbReference type="SUPFAM" id="SSF51445">
    <property type="entry name" value="(Trans)glycosidases"/>
    <property type="match status" value="1"/>
</dbReference>
<keyword evidence="3" id="KW-1185">Reference proteome</keyword>
<name>A0ABX0XZ28_9ACTN</name>